<feature type="transmembrane region" description="Helical" evidence="11">
    <location>
        <begin position="813"/>
        <end position="834"/>
    </location>
</feature>
<evidence type="ECO:0000256" key="2">
    <source>
        <dbReference type="ARBA" id="ARBA00022553"/>
    </source>
</evidence>
<keyword evidence="9 11" id="KW-0472">Membrane</keyword>
<dbReference type="eggNOG" id="arCOG01578">
    <property type="taxonomic scope" value="Archaea"/>
</dbReference>
<comment type="caution">
    <text evidence="13">The sequence shown here is derived from an EMBL/GenBank/DDBJ whole genome shotgun (WGS) entry which is preliminary data.</text>
</comment>
<dbReference type="InterPro" id="IPR018303">
    <property type="entry name" value="ATPase_P-typ_P_site"/>
</dbReference>
<keyword evidence="7" id="KW-1278">Translocase</keyword>
<dbReference type="PROSITE" id="PS00154">
    <property type="entry name" value="ATPASE_E1_E2"/>
    <property type="match status" value="1"/>
</dbReference>
<evidence type="ECO:0000256" key="11">
    <source>
        <dbReference type="SAM" id="Phobius"/>
    </source>
</evidence>
<dbReference type="STRING" id="797114.C475_00847"/>
<evidence type="ECO:0000256" key="9">
    <source>
        <dbReference type="ARBA" id="ARBA00023136"/>
    </source>
</evidence>
<keyword evidence="8 11" id="KW-1133">Transmembrane helix</keyword>
<dbReference type="InterPro" id="IPR044492">
    <property type="entry name" value="P_typ_ATPase_HD_dom"/>
</dbReference>
<dbReference type="FunFam" id="2.70.150.10:FF:000160">
    <property type="entry name" value="Sarcoplasmic/endoplasmic reticulum calcium ATPase 1"/>
    <property type="match status" value="1"/>
</dbReference>
<dbReference type="InterPro" id="IPR023299">
    <property type="entry name" value="ATPase_P-typ_cyto_dom_N"/>
</dbReference>
<keyword evidence="2" id="KW-0597">Phosphoprotein</keyword>
<evidence type="ECO:0000256" key="3">
    <source>
        <dbReference type="ARBA" id="ARBA00022692"/>
    </source>
</evidence>
<dbReference type="SFLD" id="SFLDS00003">
    <property type="entry name" value="Haloacid_Dehalogenase"/>
    <property type="match status" value="1"/>
</dbReference>
<feature type="transmembrane region" description="Helical" evidence="11">
    <location>
        <begin position="45"/>
        <end position="63"/>
    </location>
</feature>
<name>M0D5U9_9EURY</name>
<gene>
    <name evidence="13" type="ORF">C475_00847</name>
</gene>
<dbReference type="PRINTS" id="PR00119">
    <property type="entry name" value="CATATPASE"/>
</dbReference>
<dbReference type="Proteomes" id="UP000011626">
    <property type="component" value="Unassembled WGS sequence"/>
</dbReference>
<dbReference type="Gene3D" id="1.20.1110.10">
    <property type="entry name" value="Calcium-transporting ATPase, transmembrane domain"/>
    <property type="match status" value="1"/>
</dbReference>
<dbReference type="PRINTS" id="PR00120">
    <property type="entry name" value="HATPASE"/>
</dbReference>
<evidence type="ECO:0000256" key="1">
    <source>
        <dbReference type="ARBA" id="ARBA00004127"/>
    </source>
</evidence>
<sequence>MLDDAGVDESGLSAAEAAERRDEYGPNEIARGEGRSPVDIFLTQFDSWLIWVLLAAAVLSVWAGHTVDAVLIAVIVVANGVFGFVQDYRAEQSLESLRELTAPTAVVRRDGESAEVEATELVPGDVVELSDGDVVPADGRVVEATGLEVDEAALTGESLPVSKSAEPVEADAPLAERSSMVYKSTAVTRGKAAVVVTATGEDTEVGAIARQLADTEETETPLQAELDDLGRTLGLGVVALAALVVPLLWVRGVEPLQTALTAISLAVAAVPEGLPAVVTLTLALGVRRMADENALVRRLPAVEALGAVDVVCTDKTGTLTEGRMAVSRLWVDDAVVGFDEVTDAASGADGDRPAANGGATGEGESATAADRVDLLLRAGVLCNDATAEEGDPTERALVAAAEDRGLDVAALREAHPRTDEIPFSSERKWMGTVHGDRAYVKGAPEVVVEKCSRVLTDDGPVELDEAGAQRVRERTRGFADDALRVLAVAYTEDGRGFEGGGDGDLDGGDDLDDLVFVGLVGMIDPPRTEVADAIERTRRAGIDVKMITGDNVRTAAAIGAELGLGGDVVDGREIEGLSDAELRERVVEVDVFARASPEHKVRVLRALQDEDRTVAMTGDGVNDAPALKNADVGVAMGVRGTDVAKQASDVVLLDDNYATIARAVERGRAIFDNVWKFVAYLLSANVAEVAIVFLASLGGYLVLPAVQLLWINLLTDGLPALALGADPESGDVMERPPREPDQGIVDRPMLGVVGGTGAVTTVVMLGLLALLLDGAGAVDAYVTTMIFTAFVVLEFGKLFVVRWLRETPTLSNRWLFAAVAGSLALQLAVLYTPLREYFDTVALGVGDWGIVAGVLAVTLPAYLLVAVGVRRLRESGAAAGANPETASSEG</sequence>
<proteinExistence type="predicted"/>
<dbReference type="NCBIfam" id="TIGR01494">
    <property type="entry name" value="ATPase_P-type"/>
    <property type="match status" value="2"/>
</dbReference>
<dbReference type="PATRIC" id="fig|797114.5.peg.168"/>
<evidence type="ECO:0000259" key="12">
    <source>
        <dbReference type="SMART" id="SM00831"/>
    </source>
</evidence>
<protein>
    <submittedName>
        <fullName evidence="13">Cation-transporting ATPase</fullName>
    </submittedName>
</protein>
<keyword evidence="4" id="KW-0547">Nucleotide-binding</keyword>
<evidence type="ECO:0000256" key="6">
    <source>
        <dbReference type="ARBA" id="ARBA00022842"/>
    </source>
</evidence>
<feature type="transmembrane region" description="Helical" evidence="11">
    <location>
        <begin position="846"/>
        <end position="865"/>
    </location>
</feature>
<dbReference type="InterPro" id="IPR008250">
    <property type="entry name" value="ATPase_P-typ_transduc_dom_A_sf"/>
</dbReference>
<dbReference type="GO" id="GO:0005524">
    <property type="term" value="F:ATP binding"/>
    <property type="evidence" value="ECO:0007669"/>
    <property type="project" value="UniProtKB-KW"/>
</dbReference>
<dbReference type="SMART" id="SM00831">
    <property type="entry name" value="Cation_ATPase_N"/>
    <property type="match status" value="1"/>
</dbReference>
<feature type="domain" description="Cation-transporting P-type ATPase N-terminal" evidence="12">
    <location>
        <begin position="3"/>
        <end position="65"/>
    </location>
</feature>
<evidence type="ECO:0000256" key="4">
    <source>
        <dbReference type="ARBA" id="ARBA00022741"/>
    </source>
</evidence>
<feature type="transmembrane region" description="Helical" evidence="11">
    <location>
        <begin position="677"/>
        <end position="703"/>
    </location>
</feature>
<accession>M0D5U9</accession>
<evidence type="ECO:0000256" key="10">
    <source>
        <dbReference type="SAM" id="MobiDB-lite"/>
    </source>
</evidence>
<reference evidence="13 14" key="1">
    <citation type="journal article" date="2014" name="PLoS Genet.">
        <title>Phylogenetically driven sequencing of extremely halophilic archaea reveals strategies for static and dynamic osmo-response.</title>
        <authorList>
            <person name="Becker E.A."/>
            <person name="Seitzer P.M."/>
            <person name="Tritt A."/>
            <person name="Larsen D."/>
            <person name="Krusor M."/>
            <person name="Yao A.I."/>
            <person name="Wu D."/>
            <person name="Madern D."/>
            <person name="Eisen J.A."/>
            <person name="Darling A.E."/>
            <person name="Facciotti M.T."/>
        </authorList>
    </citation>
    <scope>NUCLEOTIDE SEQUENCE [LARGE SCALE GENOMIC DNA]</scope>
    <source>
        <strain evidence="13 14">2-9-1</strain>
    </source>
</reference>
<evidence type="ECO:0000256" key="7">
    <source>
        <dbReference type="ARBA" id="ARBA00022967"/>
    </source>
</evidence>
<dbReference type="InterPro" id="IPR059000">
    <property type="entry name" value="ATPase_P-type_domA"/>
</dbReference>
<comment type="subcellular location">
    <subcellularLocation>
        <location evidence="1">Endomembrane system</location>
        <topology evidence="1">Multi-pass membrane protein</topology>
    </subcellularLocation>
</comment>
<dbReference type="GO" id="GO:0016020">
    <property type="term" value="C:membrane"/>
    <property type="evidence" value="ECO:0007669"/>
    <property type="project" value="InterPro"/>
</dbReference>
<dbReference type="InterPro" id="IPR006068">
    <property type="entry name" value="ATPase_P-typ_cation-transptr_C"/>
</dbReference>
<dbReference type="Pfam" id="PF13246">
    <property type="entry name" value="Cation_ATPase"/>
    <property type="match status" value="1"/>
</dbReference>
<keyword evidence="5" id="KW-0067">ATP-binding</keyword>
<dbReference type="PANTHER" id="PTHR42861">
    <property type="entry name" value="CALCIUM-TRANSPORTING ATPASE"/>
    <property type="match status" value="1"/>
</dbReference>
<dbReference type="InterPro" id="IPR036412">
    <property type="entry name" value="HAD-like_sf"/>
</dbReference>
<dbReference type="Pfam" id="PF00689">
    <property type="entry name" value="Cation_ATPase_C"/>
    <property type="match status" value="1"/>
</dbReference>
<dbReference type="InterPro" id="IPR004014">
    <property type="entry name" value="ATPase_P-typ_cation-transptr_N"/>
</dbReference>
<keyword evidence="3 11" id="KW-0812">Transmembrane</keyword>
<evidence type="ECO:0000256" key="8">
    <source>
        <dbReference type="ARBA" id="ARBA00022989"/>
    </source>
</evidence>
<feature type="transmembrane region" description="Helical" evidence="11">
    <location>
        <begin position="778"/>
        <end position="801"/>
    </location>
</feature>
<dbReference type="Gene3D" id="2.70.150.10">
    <property type="entry name" value="Calcium-transporting ATPase, cytoplasmic transduction domain A"/>
    <property type="match status" value="1"/>
</dbReference>
<keyword evidence="6" id="KW-0460">Magnesium</keyword>
<dbReference type="AlphaFoldDB" id="M0D5U9"/>
<dbReference type="Gene3D" id="3.40.1110.10">
    <property type="entry name" value="Calcium-transporting ATPase, cytoplasmic domain N"/>
    <property type="match status" value="1"/>
</dbReference>
<dbReference type="SUPFAM" id="SSF56784">
    <property type="entry name" value="HAD-like"/>
    <property type="match status" value="1"/>
</dbReference>
<dbReference type="EMBL" id="AOIU01000004">
    <property type="protein sequence ID" value="ELZ30238.1"/>
    <property type="molecule type" value="Genomic_DNA"/>
</dbReference>
<evidence type="ECO:0000313" key="13">
    <source>
        <dbReference type="EMBL" id="ELZ30238.1"/>
    </source>
</evidence>
<dbReference type="InterPro" id="IPR023214">
    <property type="entry name" value="HAD_sf"/>
</dbReference>
<dbReference type="GO" id="GO:0016887">
    <property type="term" value="F:ATP hydrolysis activity"/>
    <property type="evidence" value="ECO:0007669"/>
    <property type="project" value="InterPro"/>
</dbReference>
<dbReference type="SUPFAM" id="SSF81653">
    <property type="entry name" value="Calcium ATPase, transduction domain A"/>
    <property type="match status" value="1"/>
</dbReference>
<feature type="compositionally biased region" description="Low complexity" evidence="10">
    <location>
        <begin position="354"/>
        <end position="366"/>
    </location>
</feature>
<feature type="transmembrane region" description="Helical" evidence="11">
    <location>
        <begin position="748"/>
        <end position="772"/>
    </location>
</feature>
<feature type="region of interest" description="Disordered" evidence="10">
    <location>
        <begin position="346"/>
        <end position="366"/>
    </location>
</feature>
<dbReference type="Pfam" id="PF00122">
    <property type="entry name" value="E1-E2_ATPase"/>
    <property type="match status" value="1"/>
</dbReference>
<dbReference type="InterPro" id="IPR023298">
    <property type="entry name" value="ATPase_P-typ_TM_dom_sf"/>
</dbReference>
<evidence type="ECO:0000256" key="5">
    <source>
        <dbReference type="ARBA" id="ARBA00022840"/>
    </source>
</evidence>
<dbReference type="SFLD" id="SFLDG00002">
    <property type="entry name" value="C1.7:_P-type_atpase_like"/>
    <property type="match status" value="1"/>
</dbReference>
<feature type="transmembrane region" description="Helical" evidence="11">
    <location>
        <begin position="69"/>
        <end position="88"/>
    </location>
</feature>
<organism evidence="13 14">
    <name type="scientific">Halosimplex carlsbadense 2-9-1</name>
    <dbReference type="NCBI Taxonomy" id="797114"/>
    <lineage>
        <taxon>Archaea</taxon>
        <taxon>Methanobacteriati</taxon>
        <taxon>Methanobacteriota</taxon>
        <taxon>Stenosarchaea group</taxon>
        <taxon>Halobacteria</taxon>
        <taxon>Halobacteriales</taxon>
        <taxon>Haloarculaceae</taxon>
        <taxon>Halosimplex</taxon>
    </lineage>
</organism>
<dbReference type="SFLD" id="SFLDF00027">
    <property type="entry name" value="p-type_atpase"/>
    <property type="match status" value="1"/>
</dbReference>
<dbReference type="Pfam" id="PF00690">
    <property type="entry name" value="Cation_ATPase_N"/>
    <property type="match status" value="1"/>
</dbReference>
<dbReference type="GO" id="GO:0012505">
    <property type="term" value="C:endomembrane system"/>
    <property type="evidence" value="ECO:0007669"/>
    <property type="project" value="UniProtKB-SubCell"/>
</dbReference>
<dbReference type="InterPro" id="IPR001757">
    <property type="entry name" value="P_typ_ATPase"/>
</dbReference>
<evidence type="ECO:0000313" key="14">
    <source>
        <dbReference type="Proteomes" id="UP000011626"/>
    </source>
</evidence>
<keyword evidence="14" id="KW-1185">Reference proteome</keyword>
<dbReference type="SUPFAM" id="SSF81660">
    <property type="entry name" value="Metal cation-transporting ATPase, ATP-binding domain N"/>
    <property type="match status" value="1"/>
</dbReference>
<dbReference type="SUPFAM" id="SSF81665">
    <property type="entry name" value="Calcium ATPase, transmembrane domain M"/>
    <property type="match status" value="1"/>
</dbReference>
<dbReference type="Gene3D" id="3.40.50.1000">
    <property type="entry name" value="HAD superfamily/HAD-like"/>
    <property type="match status" value="1"/>
</dbReference>